<evidence type="ECO:0000313" key="4">
    <source>
        <dbReference type="Proteomes" id="UP000799778"/>
    </source>
</evidence>
<organism evidence="3 4">
    <name type="scientific">Aaosphaeria arxii CBS 175.79</name>
    <dbReference type="NCBI Taxonomy" id="1450172"/>
    <lineage>
        <taxon>Eukaryota</taxon>
        <taxon>Fungi</taxon>
        <taxon>Dikarya</taxon>
        <taxon>Ascomycota</taxon>
        <taxon>Pezizomycotina</taxon>
        <taxon>Dothideomycetes</taxon>
        <taxon>Pleosporomycetidae</taxon>
        <taxon>Pleosporales</taxon>
        <taxon>Pleosporales incertae sedis</taxon>
        <taxon>Aaosphaeria</taxon>
    </lineage>
</organism>
<dbReference type="PANTHER" id="PTHR45648:SF22">
    <property type="entry name" value="GDSL LIPASE_ACYLHYDROLASE FAMILY PROTEIN (AFU_ORTHOLOGUE AFUA_4G14700)"/>
    <property type="match status" value="1"/>
</dbReference>
<keyword evidence="1" id="KW-0378">Hydrolase</keyword>
<dbReference type="InterPro" id="IPR001087">
    <property type="entry name" value="GDSL"/>
</dbReference>
<reference evidence="3" key="1">
    <citation type="journal article" date="2020" name="Stud. Mycol.">
        <title>101 Dothideomycetes genomes: a test case for predicting lifestyles and emergence of pathogens.</title>
        <authorList>
            <person name="Haridas S."/>
            <person name="Albert R."/>
            <person name="Binder M."/>
            <person name="Bloem J."/>
            <person name="Labutti K."/>
            <person name="Salamov A."/>
            <person name="Andreopoulos B."/>
            <person name="Baker S."/>
            <person name="Barry K."/>
            <person name="Bills G."/>
            <person name="Bluhm B."/>
            <person name="Cannon C."/>
            <person name="Castanera R."/>
            <person name="Culley D."/>
            <person name="Daum C."/>
            <person name="Ezra D."/>
            <person name="Gonzalez J."/>
            <person name="Henrissat B."/>
            <person name="Kuo A."/>
            <person name="Liang C."/>
            <person name="Lipzen A."/>
            <person name="Lutzoni F."/>
            <person name="Magnuson J."/>
            <person name="Mondo S."/>
            <person name="Nolan M."/>
            <person name="Ohm R."/>
            <person name="Pangilinan J."/>
            <person name="Park H.-J."/>
            <person name="Ramirez L."/>
            <person name="Alfaro M."/>
            <person name="Sun H."/>
            <person name="Tritt A."/>
            <person name="Yoshinaga Y."/>
            <person name="Zwiers L.-H."/>
            <person name="Turgeon B."/>
            <person name="Goodwin S."/>
            <person name="Spatafora J."/>
            <person name="Crous P."/>
            <person name="Grigoriev I."/>
        </authorList>
    </citation>
    <scope>NUCLEOTIDE SEQUENCE</scope>
    <source>
        <strain evidence="3">CBS 175.79</strain>
    </source>
</reference>
<dbReference type="GO" id="GO:0016788">
    <property type="term" value="F:hydrolase activity, acting on ester bonds"/>
    <property type="evidence" value="ECO:0007669"/>
    <property type="project" value="InterPro"/>
</dbReference>
<dbReference type="Gene3D" id="3.40.50.1110">
    <property type="entry name" value="SGNH hydrolase"/>
    <property type="match status" value="1"/>
</dbReference>
<protein>
    <submittedName>
        <fullName evidence="3">Carbohydrate esterase family 16 protein</fullName>
    </submittedName>
</protein>
<dbReference type="InterPro" id="IPR051058">
    <property type="entry name" value="GDSL_Est/Lipase"/>
</dbReference>
<evidence type="ECO:0000256" key="2">
    <source>
        <dbReference type="SAM" id="Phobius"/>
    </source>
</evidence>
<keyword evidence="2" id="KW-0812">Transmembrane</keyword>
<dbReference type="CDD" id="cd01846">
    <property type="entry name" value="fatty_acyltransferase_like"/>
    <property type="match status" value="1"/>
</dbReference>
<accession>A0A6A5XNK0</accession>
<sequence>MAQSASQWRGWDEIDNIFVFGDSYTATGFEPNGTQPNPSNAFGNPAFPGRTFSNGRNWIDFLTLNYNDSYVSTYNFARGGASIDSFGSESIFRPFDHQVDRFFLPFYAENNVNLTTWRPDNTLFATFFGINDVNFFYKMDNRTEYAALISDTYTKYMEKLYRAGARNFLIMNVPPIHRAPFTVAEGDRNVARNKESVEDFNGRIMDMASGMIQKHEDIAVYLLDTYSLYNEVLDDPQSRTETTGYRNTTGSCPAYSKRTYNEDENSDDCGRPQREFFWLDALHPTPPIHRAMAAEIAAQLRGNEVLTADRSSSRPSRNGSSSRFSVISMSTWMCFAVGHLAVLWMGSVI</sequence>
<dbReference type="Proteomes" id="UP000799778">
    <property type="component" value="Unassembled WGS sequence"/>
</dbReference>
<dbReference type="OrthoDB" id="1600564at2759"/>
<dbReference type="SUPFAM" id="SSF52266">
    <property type="entry name" value="SGNH hydrolase"/>
    <property type="match status" value="1"/>
</dbReference>
<dbReference type="EMBL" id="ML978070">
    <property type="protein sequence ID" value="KAF2014513.1"/>
    <property type="molecule type" value="Genomic_DNA"/>
</dbReference>
<feature type="transmembrane region" description="Helical" evidence="2">
    <location>
        <begin position="324"/>
        <end position="346"/>
    </location>
</feature>
<evidence type="ECO:0000256" key="1">
    <source>
        <dbReference type="ARBA" id="ARBA00022801"/>
    </source>
</evidence>
<keyword evidence="2" id="KW-0472">Membrane</keyword>
<dbReference type="AlphaFoldDB" id="A0A6A5XNK0"/>
<name>A0A6A5XNK0_9PLEO</name>
<proteinExistence type="predicted"/>
<dbReference type="InterPro" id="IPR036514">
    <property type="entry name" value="SGNH_hydro_sf"/>
</dbReference>
<keyword evidence="4" id="KW-1185">Reference proteome</keyword>
<gene>
    <name evidence="3" type="ORF">BU24DRAFT_451532</name>
</gene>
<dbReference type="Pfam" id="PF00657">
    <property type="entry name" value="Lipase_GDSL"/>
    <property type="match status" value="1"/>
</dbReference>
<keyword evidence="2" id="KW-1133">Transmembrane helix</keyword>
<dbReference type="GeneID" id="54288512"/>
<dbReference type="PANTHER" id="PTHR45648">
    <property type="entry name" value="GDSL LIPASE/ACYLHYDROLASE FAMILY PROTEIN (AFU_ORTHOLOGUE AFUA_4G14700)"/>
    <property type="match status" value="1"/>
</dbReference>
<evidence type="ECO:0000313" key="3">
    <source>
        <dbReference type="EMBL" id="KAF2014513.1"/>
    </source>
</evidence>
<dbReference type="RefSeq" id="XP_033382852.1">
    <property type="nucleotide sequence ID" value="XM_033531115.1"/>
</dbReference>